<evidence type="ECO:0000313" key="2">
    <source>
        <dbReference type="Proteomes" id="UP000316598"/>
    </source>
</evidence>
<sequence>MPLKLDCVAARVKTTGRVREVAAQFNVVKQLNGTGCLVDCQVAKFACSTTGGYLLVSGPIERQQAGAGNRSISCDNIARCENPCSVDCRGIGVSKVAVDVQSTRDGDRARCVVESEIVERQSTCVDRLVASTADDHFVASKVDTARRMSKVTRYT</sequence>
<keyword evidence="2" id="KW-1185">Reference proteome</keyword>
<comment type="caution">
    <text evidence="1">The sequence shown here is derived from an EMBL/GenBank/DDBJ whole genome shotgun (WGS) entry which is preliminary data.</text>
</comment>
<name>A0A5C5WHU9_9BACT</name>
<dbReference type="EMBL" id="SJPI01000002">
    <property type="protein sequence ID" value="TWT50137.1"/>
    <property type="molecule type" value="Genomic_DNA"/>
</dbReference>
<gene>
    <name evidence="1" type="ORF">Pla22_28770</name>
</gene>
<dbReference type="AlphaFoldDB" id="A0A5C5WHU9"/>
<proteinExistence type="predicted"/>
<dbReference type="Proteomes" id="UP000316598">
    <property type="component" value="Unassembled WGS sequence"/>
</dbReference>
<reference evidence="1 2" key="1">
    <citation type="submission" date="2019-02" db="EMBL/GenBank/DDBJ databases">
        <title>Deep-cultivation of Planctomycetes and their phenomic and genomic characterization uncovers novel biology.</title>
        <authorList>
            <person name="Wiegand S."/>
            <person name="Jogler M."/>
            <person name="Boedeker C."/>
            <person name="Pinto D."/>
            <person name="Vollmers J."/>
            <person name="Rivas-Marin E."/>
            <person name="Kohn T."/>
            <person name="Peeters S.H."/>
            <person name="Heuer A."/>
            <person name="Rast P."/>
            <person name="Oberbeckmann S."/>
            <person name="Bunk B."/>
            <person name="Jeske O."/>
            <person name="Meyerdierks A."/>
            <person name="Storesund J.E."/>
            <person name="Kallscheuer N."/>
            <person name="Luecker S."/>
            <person name="Lage O.M."/>
            <person name="Pohl T."/>
            <person name="Merkel B.J."/>
            <person name="Hornburger P."/>
            <person name="Mueller R.-W."/>
            <person name="Bruemmer F."/>
            <person name="Labrenz M."/>
            <person name="Spormann A.M."/>
            <person name="Op Den Camp H."/>
            <person name="Overmann J."/>
            <person name="Amann R."/>
            <person name="Jetten M.S.M."/>
            <person name="Mascher T."/>
            <person name="Medema M.H."/>
            <person name="Devos D.P."/>
            <person name="Kaster A.-K."/>
            <person name="Ovreas L."/>
            <person name="Rohde M."/>
            <person name="Galperin M.Y."/>
            <person name="Jogler C."/>
        </authorList>
    </citation>
    <scope>NUCLEOTIDE SEQUENCE [LARGE SCALE GENOMIC DNA]</scope>
    <source>
        <strain evidence="1 2">Pla22</strain>
    </source>
</reference>
<organism evidence="1 2">
    <name type="scientific">Rubripirellula amarantea</name>
    <dbReference type="NCBI Taxonomy" id="2527999"/>
    <lineage>
        <taxon>Bacteria</taxon>
        <taxon>Pseudomonadati</taxon>
        <taxon>Planctomycetota</taxon>
        <taxon>Planctomycetia</taxon>
        <taxon>Pirellulales</taxon>
        <taxon>Pirellulaceae</taxon>
        <taxon>Rubripirellula</taxon>
    </lineage>
</organism>
<evidence type="ECO:0000313" key="1">
    <source>
        <dbReference type="EMBL" id="TWT50137.1"/>
    </source>
</evidence>
<accession>A0A5C5WHU9</accession>
<protein>
    <submittedName>
        <fullName evidence="1">Uncharacterized protein</fullName>
    </submittedName>
</protein>